<dbReference type="EMBL" id="BBYQ01000030">
    <property type="protein sequence ID" value="GAP28220.1"/>
    <property type="molecule type" value="Genomic_DNA"/>
</dbReference>
<dbReference type="Gene3D" id="1.10.10.10">
    <property type="entry name" value="Winged helix-like DNA-binding domain superfamily/Winged helix DNA-binding domain"/>
    <property type="match status" value="1"/>
</dbReference>
<accession>A0ABC9YSF7</accession>
<dbReference type="SUPFAM" id="SSF46894">
    <property type="entry name" value="C-terminal effector domain of the bipartite response regulators"/>
    <property type="match status" value="1"/>
</dbReference>
<feature type="region of interest" description="Disordered" evidence="1">
    <location>
        <begin position="160"/>
        <end position="182"/>
    </location>
</feature>
<gene>
    <name evidence="2" type="ORF">NS506_04759</name>
    <name evidence="3" type="ORF">NSK11_contig00030-0049</name>
</gene>
<keyword evidence="4" id="KW-1185">Reference proteome</keyword>
<proteinExistence type="predicted"/>
<evidence type="ECO:0000313" key="3">
    <source>
        <dbReference type="EMBL" id="GAP28220.1"/>
    </source>
</evidence>
<name>A0ABC9YSF7_9NOCA</name>
<feature type="compositionally biased region" description="Basic and acidic residues" evidence="1">
    <location>
        <begin position="167"/>
        <end position="182"/>
    </location>
</feature>
<feature type="region of interest" description="Disordered" evidence="1">
    <location>
        <begin position="1"/>
        <end position="21"/>
    </location>
</feature>
<sequence>MNSIRPAGEIPDATSEPETRPDPAAHIRAAADTALFAPLRDEGFAGPAWQYTQTEMARYALGVMRAWLATGHIRTELRAIGVRAELTPAELHRLALDDDYRDDLADATVAVALHDFRRRALAGTGWQPGGAAMTTYLTRRCLYAFLDELRLQRRAQQRHHRTVQAVTRHEAARPESDHYATHDTVRELTGRDHLRHRLAQLSGRDRNIVWGKATGLTNAEIAEIYGESSARTVERRWSAFMAGHDWIARLARNPR</sequence>
<protein>
    <recommendedName>
        <fullName evidence="6">Sigma-70 family RNA polymerase sigma factor</fullName>
    </recommendedName>
</protein>
<dbReference type="Proteomes" id="UP000037179">
    <property type="component" value="Unassembled WGS sequence"/>
</dbReference>
<dbReference type="Proteomes" id="UP000180166">
    <property type="component" value="Chromosome"/>
</dbReference>
<reference evidence="4" key="1">
    <citation type="submission" date="2015-07" db="EMBL/GenBank/DDBJ databases">
        <title>Nocardia seriolae U-1 whole genome shotgun sequence.</title>
        <authorList>
            <person name="Imajoh M."/>
            <person name="Fukumoto Y."/>
            <person name="Sukeda M."/>
            <person name="Yamane J."/>
            <person name="Yamasaki K."/>
            <person name="Shimizu M."/>
            <person name="Ohnishi K."/>
            <person name="Oshima S."/>
        </authorList>
    </citation>
    <scope>NUCLEOTIDE SEQUENCE [LARGE SCALE GENOMIC DNA]</scope>
    <source>
        <strain evidence="4">U-1</strain>
    </source>
</reference>
<evidence type="ECO:0000313" key="4">
    <source>
        <dbReference type="Proteomes" id="UP000037179"/>
    </source>
</evidence>
<dbReference type="GO" id="GO:0003677">
    <property type="term" value="F:DNA binding"/>
    <property type="evidence" value="ECO:0007669"/>
    <property type="project" value="UniProtKB-ARBA"/>
</dbReference>
<dbReference type="EMBL" id="CP017839">
    <property type="protein sequence ID" value="APA98805.1"/>
    <property type="molecule type" value="Genomic_DNA"/>
</dbReference>
<evidence type="ECO:0008006" key="6">
    <source>
        <dbReference type="Google" id="ProtNLM"/>
    </source>
</evidence>
<organism evidence="3 4">
    <name type="scientific">Nocardia seriolae</name>
    <dbReference type="NCBI Taxonomy" id="37332"/>
    <lineage>
        <taxon>Bacteria</taxon>
        <taxon>Bacillati</taxon>
        <taxon>Actinomycetota</taxon>
        <taxon>Actinomycetes</taxon>
        <taxon>Mycobacteriales</taxon>
        <taxon>Nocardiaceae</taxon>
        <taxon>Nocardia</taxon>
    </lineage>
</organism>
<dbReference type="InterPro" id="IPR036388">
    <property type="entry name" value="WH-like_DNA-bd_sf"/>
</dbReference>
<dbReference type="AlphaFoldDB" id="A0ABC9YSF7"/>
<dbReference type="GeneID" id="93374685"/>
<reference evidence="2 5" key="3">
    <citation type="submission" date="2016-10" db="EMBL/GenBank/DDBJ databases">
        <title>Genome sequence of Nocardia seriolae strain EM150506, isolated from Anguila japonica.</title>
        <authorList>
            <person name="Han H.-J."/>
        </authorList>
    </citation>
    <scope>NUCLEOTIDE SEQUENCE [LARGE SCALE GENOMIC DNA]</scope>
    <source>
        <strain evidence="2 5">EM150506</strain>
    </source>
</reference>
<dbReference type="KEGG" id="nsr:NS506_04759"/>
<dbReference type="InterPro" id="IPR016032">
    <property type="entry name" value="Sig_transdc_resp-reg_C-effctor"/>
</dbReference>
<reference evidence="3 4" key="2">
    <citation type="journal article" date="2016" name="Genome Announc.">
        <title>Draft Genome Sequence of Erythromycin- and Oxytetracycline-Sensitive Nocardia seriolae Strain U-1 (NBRC 110359).</title>
        <authorList>
            <person name="Imajoh M."/>
            <person name="Sukeda M."/>
            <person name="Shimizu M."/>
            <person name="Yamane J."/>
            <person name="Ohnishi K."/>
            <person name="Oshima S."/>
        </authorList>
    </citation>
    <scope>NUCLEOTIDE SEQUENCE [LARGE SCALE GENOMIC DNA]</scope>
    <source>
        <strain evidence="3 4">U-1</strain>
    </source>
</reference>
<evidence type="ECO:0000256" key="1">
    <source>
        <dbReference type="SAM" id="MobiDB-lite"/>
    </source>
</evidence>
<evidence type="ECO:0000313" key="2">
    <source>
        <dbReference type="EMBL" id="APA98805.1"/>
    </source>
</evidence>
<dbReference type="RefSeq" id="WP_143161334.1">
    <property type="nucleotide sequence ID" value="NZ_AP028459.1"/>
</dbReference>
<evidence type="ECO:0000313" key="5">
    <source>
        <dbReference type="Proteomes" id="UP000180166"/>
    </source>
</evidence>